<name>A0AAD5SEY8_9FUNG</name>
<dbReference type="GO" id="GO:0051666">
    <property type="term" value="P:actin cortical patch localization"/>
    <property type="evidence" value="ECO:0007669"/>
    <property type="project" value="TreeGrafter"/>
</dbReference>
<proteinExistence type="predicted"/>
<feature type="compositionally biased region" description="Gly residues" evidence="1">
    <location>
        <begin position="333"/>
        <end position="342"/>
    </location>
</feature>
<reference evidence="3" key="1">
    <citation type="submission" date="2020-05" db="EMBL/GenBank/DDBJ databases">
        <title>Phylogenomic resolution of chytrid fungi.</title>
        <authorList>
            <person name="Stajich J.E."/>
            <person name="Amses K."/>
            <person name="Simmons R."/>
            <person name="Seto K."/>
            <person name="Myers J."/>
            <person name="Bonds A."/>
            <person name="Quandt C.A."/>
            <person name="Barry K."/>
            <person name="Liu P."/>
            <person name="Grigoriev I."/>
            <person name="Longcore J.E."/>
            <person name="James T.Y."/>
        </authorList>
    </citation>
    <scope>NUCLEOTIDE SEQUENCE</scope>
    <source>
        <strain evidence="3">JEL0318</strain>
    </source>
</reference>
<dbReference type="InterPro" id="IPR052809">
    <property type="entry name" value="Actin_polarity_regulatory"/>
</dbReference>
<accession>A0AAD5SEY8</accession>
<dbReference type="GO" id="GO:0005886">
    <property type="term" value="C:plasma membrane"/>
    <property type="evidence" value="ECO:0007669"/>
    <property type="project" value="TreeGrafter"/>
</dbReference>
<dbReference type="AlphaFoldDB" id="A0AAD5SEY8"/>
<dbReference type="PANTHER" id="PTHR28245:SF1">
    <property type="entry name" value="ARF3-INTERACTING PROTEIN 1"/>
    <property type="match status" value="1"/>
</dbReference>
<comment type="caution">
    <text evidence="3">The sequence shown here is derived from an EMBL/GenBank/DDBJ whole genome shotgun (WGS) entry which is preliminary data.</text>
</comment>
<feature type="domain" description="Arf3-interacting protein 1 N-terminal" evidence="2">
    <location>
        <begin position="12"/>
        <end position="78"/>
    </location>
</feature>
<dbReference type="PANTHER" id="PTHR28245">
    <property type="entry name" value="ARF3-INTERACTING PROTEIN 1"/>
    <property type="match status" value="1"/>
</dbReference>
<dbReference type="Pfam" id="PF07792">
    <property type="entry name" value="Afi1"/>
    <property type="match status" value="1"/>
</dbReference>
<protein>
    <recommendedName>
        <fullName evidence="2">Arf3-interacting protein 1 N-terminal domain-containing protein</fullName>
    </recommendedName>
</protein>
<dbReference type="EMBL" id="JADGJD010000211">
    <property type="protein sequence ID" value="KAJ3053403.1"/>
    <property type="molecule type" value="Genomic_DNA"/>
</dbReference>
<feature type="compositionally biased region" description="Basic and acidic residues" evidence="1">
    <location>
        <begin position="319"/>
        <end position="332"/>
    </location>
</feature>
<dbReference type="InterPro" id="IPR012860">
    <property type="entry name" value="Afi1_N"/>
</dbReference>
<evidence type="ECO:0000313" key="3">
    <source>
        <dbReference type="EMBL" id="KAJ3053403.1"/>
    </source>
</evidence>
<sequence length="376" mass="41975">MSTPPFAHVSHILVAEFDIDKGSSLSYQYPNDTGTDPAVLAELMLPDGAHLREEDWTMFFLNQCAQNTSGDKQDASPDAQSPLSDDKLAIKPTITLTLFELDSRHSSHTSPHESSSTWKSITATSQAVLSFEDEFSLGLWTDDGTSRLCEIEPYETTYYRPAPLEVCLFLDGGRTFGFRFDDEDDEIFFLKYMDMNTEEVRQIDPPPPAFPPAEPPLLHVLNLVRTKQIAGARRGARVKAMAVTSRQPWVHVFKPLLVLALEKFFLTPNEQILAGLYRSINAMDLSCMPRLSLLEKTILRNSDDAGLFADVVREAERKGWRGGEEATRESGERGGMGPGGSGKNKDGRYFETKVDYDGIKIPMRIPLACFPEEIGE</sequence>
<evidence type="ECO:0000259" key="2">
    <source>
        <dbReference type="Pfam" id="PF07792"/>
    </source>
</evidence>
<dbReference type="Proteomes" id="UP001212841">
    <property type="component" value="Unassembled WGS sequence"/>
</dbReference>
<gene>
    <name evidence="3" type="ORF">HK097_004379</name>
</gene>
<evidence type="ECO:0000313" key="4">
    <source>
        <dbReference type="Proteomes" id="UP001212841"/>
    </source>
</evidence>
<keyword evidence="4" id="KW-1185">Reference proteome</keyword>
<feature type="non-terminal residue" evidence="3">
    <location>
        <position position="376"/>
    </location>
</feature>
<feature type="region of interest" description="Disordered" evidence="1">
    <location>
        <begin position="319"/>
        <end position="348"/>
    </location>
</feature>
<evidence type="ECO:0000256" key="1">
    <source>
        <dbReference type="SAM" id="MobiDB-lite"/>
    </source>
</evidence>
<organism evidence="3 4">
    <name type="scientific">Rhizophlyctis rosea</name>
    <dbReference type="NCBI Taxonomy" id="64517"/>
    <lineage>
        <taxon>Eukaryota</taxon>
        <taxon>Fungi</taxon>
        <taxon>Fungi incertae sedis</taxon>
        <taxon>Chytridiomycota</taxon>
        <taxon>Chytridiomycota incertae sedis</taxon>
        <taxon>Chytridiomycetes</taxon>
        <taxon>Rhizophlyctidales</taxon>
        <taxon>Rhizophlyctidaceae</taxon>
        <taxon>Rhizophlyctis</taxon>
    </lineage>
</organism>